<keyword evidence="2" id="KW-1185">Reference proteome</keyword>
<comment type="caution">
    <text evidence="1">The sequence shown here is derived from an EMBL/GenBank/DDBJ whole genome shotgun (WGS) entry which is preliminary data.</text>
</comment>
<dbReference type="OrthoDB" id="105108at2157"/>
<organism evidence="1 2">
    <name type="scientific">Methanoculleus sediminis</name>
    <dbReference type="NCBI Taxonomy" id="1550566"/>
    <lineage>
        <taxon>Archaea</taxon>
        <taxon>Methanobacteriati</taxon>
        <taxon>Methanobacteriota</taxon>
        <taxon>Stenosarchaea group</taxon>
        <taxon>Methanomicrobia</taxon>
        <taxon>Methanomicrobiales</taxon>
        <taxon>Methanomicrobiaceae</taxon>
        <taxon>Methanoculleus</taxon>
    </lineage>
</organism>
<dbReference type="InterPro" id="IPR036390">
    <property type="entry name" value="WH_DNA-bd_sf"/>
</dbReference>
<protein>
    <submittedName>
        <fullName evidence="1">Uncharacterized protein</fullName>
    </submittedName>
</protein>
<dbReference type="RefSeq" id="WP_048181452.1">
    <property type="nucleotide sequence ID" value="NZ_JXOJ01000002.1"/>
</dbReference>
<name>A0A0H1QZF2_9EURY</name>
<dbReference type="STRING" id="1550566.SZ63_03835"/>
<dbReference type="SUPFAM" id="SSF46785">
    <property type="entry name" value="Winged helix' DNA-binding domain"/>
    <property type="match status" value="1"/>
</dbReference>
<sequence>MSTHEHDDIIDAAVRILLEEDRCITVGFSPDGISLRFPTTRKLAEHLGIPHYYVLPRFGEMERDGLIRRAERVGVSTTAAGTERLLAVMAERHGERAEEVLGAGVLRALQARGVQASSSSPGG</sequence>
<dbReference type="Proteomes" id="UP000035301">
    <property type="component" value="Unassembled WGS sequence"/>
</dbReference>
<dbReference type="AlphaFoldDB" id="A0A0H1QZF2"/>
<gene>
    <name evidence="1" type="ORF">SZ63_03835</name>
</gene>
<proteinExistence type="predicted"/>
<accession>A0A0H1QZF2</accession>
<dbReference type="PATRIC" id="fig|1550566.3.peg.822"/>
<dbReference type="EMBL" id="JXOJ01000002">
    <property type="protein sequence ID" value="KLK88189.1"/>
    <property type="molecule type" value="Genomic_DNA"/>
</dbReference>
<evidence type="ECO:0000313" key="2">
    <source>
        <dbReference type="Proteomes" id="UP000035301"/>
    </source>
</evidence>
<reference evidence="1 2" key="1">
    <citation type="journal article" date="2015" name="Int. J. Syst. Evol. Microbiol.">
        <title>Methanoculleus sediminis sp. nov., a methanogen from sediments near a submarine mud volcano.</title>
        <authorList>
            <person name="Chen S.C."/>
            <person name="Chen M.F."/>
            <person name="Lai M.C."/>
            <person name="Weng C.Y."/>
            <person name="Wu S.Y."/>
            <person name="Lin S."/>
            <person name="Yang T.F."/>
            <person name="Chen P.C."/>
        </authorList>
    </citation>
    <scope>NUCLEOTIDE SEQUENCE [LARGE SCALE GENOMIC DNA]</scope>
    <source>
        <strain evidence="1 2">S3Fa</strain>
    </source>
</reference>
<evidence type="ECO:0000313" key="1">
    <source>
        <dbReference type="EMBL" id="KLK88189.1"/>
    </source>
</evidence>